<dbReference type="Pfam" id="PF00351">
    <property type="entry name" value="Biopterin_H"/>
    <property type="match status" value="1"/>
</dbReference>
<evidence type="ECO:0000259" key="9">
    <source>
        <dbReference type="PROSITE" id="PS51410"/>
    </source>
</evidence>
<dbReference type="AlphaFoldDB" id="U5KM54"/>
<dbReference type="PANTHER" id="PTHR11473:SF24">
    <property type="entry name" value="PHENYLALANINE-4-HYDROXYLASE"/>
    <property type="match status" value="1"/>
</dbReference>
<dbReference type="EMBL" id="KC584077">
    <property type="protein sequence ID" value="AGT02805.1"/>
    <property type="molecule type" value="Genomic_DNA"/>
</dbReference>
<evidence type="ECO:0000313" key="10">
    <source>
        <dbReference type="EMBL" id="AGT02805.1"/>
    </source>
</evidence>
<feature type="binding site" evidence="8">
    <location>
        <position position="191"/>
    </location>
    <ligand>
        <name>Fe cation</name>
        <dbReference type="ChEBI" id="CHEBI:24875"/>
    </ligand>
</feature>
<feature type="binding site" evidence="8">
    <location>
        <position position="146"/>
    </location>
    <ligand>
        <name>Fe cation</name>
        <dbReference type="ChEBI" id="CHEBI:24875"/>
    </ligand>
</feature>
<keyword evidence="4 8" id="KW-0479">Metal-binding</keyword>
<accession>U5KM54</accession>
<comment type="cofactor">
    <cofactor evidence="1 8">
        <name>Fe(2+)</name>
        <dbReference type="ChEBI" id="CHEBI:29033"/>
    </cofactor>
</comment>
<sequence length="305" mass="34868">MIPPTPIPGFHDQAYRARRKEIVSKALNYRHGDPIPIVDYNEDENSVWTTVYDTLTKLYPTHACQEYNYVFPLMLENGVLSRSKMPQLKDVSAFLHQATGFTVRPVSGLLSSRDFLNGLAFRVFFSTQYIRHHKQPLYTPEPDMVHDIVGHLPLLADPDFASFTQTIGLASLGADDALLDKLAKLYWYTVEFGLCEQGGSRRVYGAGILSSAGELQYALSGKSEYLPFEPKDAAVRSFPITEYQPAYFVAKNFKDAQQKLEEWVEAQDKCIIIKYNPFSQQVQSYPRNTWRMLQEEMKRSIWSGN</sequence>
<dbReference type="PROSITE" id="PS00367">
    <property type="entry name" value="BH4_AAA_HYDROXYL_1"/>
    <property type="match status" value="1"/>
</dbReference>
<proteinExistence type="inferred from homology"/>
<dbReference type="SUPFAM" id="SSF56534">
    <property type="entry name" value="Aromatic aminoacid monoxygenases, catalytic and oligomerization domains"/>
    <property type="match status" value="1"/>
</dbReference>
<reference evidence="10" key="1">
    <citation type="submission" date="2013-02" db="EMBL/GenBank/DDBJ databases">
        <title>Genomic Cooperation Between Trypanosomatids and Their Bacterial Endosymbionts in the Synthesis of Essential Amino Acids Heavily Influenced by Multiple Lateral Gene Transfer Events.</title>
        <authorList>
            <person name="Alves J.M.P."/>
            <person name="Klein C."/>
            <person name="Maia da Silva F."/>
            <person name="Costa Martins A.G."/>
            <person name="Serrano M.G."/>
            <person name="Buck G.A."/>
            <person name="Vasconcelos A.T.R."/>
            <person name="France-Sagot M."/>
            <person name="Teixeira M.M.G."/>
            <person name="Motta M.C.M."/>
            <person name="Camargo E.P."/>
        </authorList>
    </citation>
    <scope>NUCLEOTIDE SEQUENCE</scope>
</reference>
<evidence type="ECO:0000256" key="1">
    <source>
        <dbReference type="ARBA" id="ARBA00001954"/>
    </source>
</evidence>
<keyword evidence="5 10" id="KW-0560">Oxidoreductase</keyword>
<evidence type="ECO:0000256" key="3">
    <source>
        <dbReference type="ARBA" id="ARBA00011995"/>
    </source>
</evidence>
<dbReference type="PRINTS" id="PR00372">
    <property type="entry name" value="FYWHYDRXLASE"/>
</dbReference>
<dbReference type="InterPro" id="IPR018301">
    <property type="entry name" value="ArAA_hydroxylase_Fe/CU_BS"/>
</dbReference>
<evidence type="ECO:0000256" key="2">
    <source>
        <dbReference type="ARBA" id="ARBA00009712"/>
    </source>
</evidence>
<evidence type="ECO:0000256" key="6">
    <source>
        <dbReference type="ARBA" id="ARBA00023004"/>
    </source>
</evidence>
<evidence type="ECO:0000256" key="8">
    <source>
        <dbReference type="PIRSR" id="PIRSR601273-2"/>
    </source>
</evidence>
<dbReference type="InterPro" id="IPR001273">
    <property type="entry name" value="ArAA_hydroxylase"/>
</dbReference>
<organism evidence="10">
    <name type="scientific">Angomonas desouzai</name>
    <dbReference type="NCBI Taxonomy" id="59800"/>
    <lineage>
        <taxon>Eukaryota</taxon>
        <taxon>Discoba</taxon>
        <taxon>Euglenozoa</taxon>
        <taxon>Kinetoplastea</taxon>
        <taxon>Metakinetoplastina</taxon>
        <taxon>Trypanosomatida</taxon>
        <taxon>Trypanosomatidae</taxon>
        <taxon>Strigomonadinae</taxon>
        <taxon>Angomonas</taxon>
    </lineage>
</organism>
<keyword evidence="7 10" id="KW-0503">Monooxygenase</keyword>
<dbReference type="PROSITE" id="PS51410">
    <property type="entry name" value="BH4_AAA_HYDROXYL_2"/>
    <property type="match status" value="1"/>
</dbReference>
<dbReference type="InterPro" id="IPR036329">
    <property type="entry name" value="Aro-AA_hydroxylase_C_sf"/>
</dbReference>
<dbReference type="GO" id="GO:0004505">
    <property type="term" value="F:phenylalanine 4-monooxygenase activity"/>
    <property type="evidence" value="ECO:0007669"/>
    <property type="project" value="UniProtKB-EC"/>
</dbReference>
<evidence type="ECO:0000256" key="7">
    <source>
        <dbReference type="ARBA" id="ARBA00023033"/>
    </source>
</evidence>
<dbReference type="InterPro" id="IPR019774">
    <property type="entry name" value="Aromatic-AA_hydroxylase_C"/>
</dbReference>
<dbReference type="EC" id="1.14.16.1" evidence="3"/>
<dbReference type="GO" id="GO:0005506">
    <property type="term" value="F:iron ion binding"/>
    <property type="evidence" value="ECO:0007669"/>
    <property type="project" value="InterPro"/>
</dbReference>
<dbReference type="PANTHER" id="PTHR11473">
    <property type="entry name" value="AROMATIC AMINO ACID HYDROXYLASE"/>
    <property type="match status" value="1"/>
</dbReference>
<name>U5KM54_9TRYP</name>
<protein>
    <recommendedName>
        <fullName evidence="3">phenylalanine 4-monooxygenase</fullName>
        <ecNumber evidence="3">1.14.16.1</ecNumber>
    </recommendedName>
</protein>
<dbReference type="Gene3D" id="1.10.800.10">
    <property type="entry name" value="Aromatic amino acid hydroxylase"/>
    <property type="match status" value="1"/>
</dbReference>
<evidence type="ECO:0000256" key="5">
    <source>
        <dbReference type="ARBA" id="ARBA00023002"/>
    </source>
</evidence>
<keyword evidence="6 8" id="KW-0408">Iron</keyword>
<comment type="similarity">
    <text evidence="2">Belongs to the biopterin-dependent aromatic amino acid hydroxylase family.</text>
</comment>
<dbReference type="InterPro" id="IPR036951">
    <property type="entry name" value="ArAA_hydroxylase_sf"/>
</dbReference>
<feature type="binding site" evidence="8">
    <location>
        <position position="151"/>
    </location>
    <ligand>
        <name>Fe cation</name>
        <dbReference type="ChEBI" id="CHEBI:24875"/>
    </ligand>
</feature>
<feature type="domain" description="Biopterin-dependent aromatic amino acid hydroxylase family profile" evidence="9">
    <location>
        <begin position="1"/>
        <end position="305"/>
    </location>
</feature>
<evidence type="ECO:0000256" key="4">
    <source>
        <dbReference type="ARBA" id="ARBA00022723"/>
    </source>
</evidence>